<dbReference type="RefSeq" id="XP_022311850.1">
    <property type="nucleotide sequence ID" value="XM_022456142.1"/>
</dbReference>
<dbReference type="PANTHER" id="PTHR25462">
    <property type="entry name" value="BONUS, ISOFORM C-RELATED"/>
    <property type="match status" value="1"/>
</dbReference>
<dbReference type="CDD" id="cd19757">
    <property type="entry name" value="Bbox1"/>
    <property type="match status" value="1"/>
</dbReference>
<accession>A0A8B8C896</accession>
<evidence type="ECO:0000313" key="5">
    <source>
        <dbReference type="RefSeq" id="XP_022311850.1"/>
    </source>
</evidence>
<feature type="domain" description="B box-type" evidence="3">
    <location>
        <begin position="63"/>
        <end position="104"/>
    </location>
</feature>
<dbReference type="GeneID" id="111117069"/>
<evidence type="ECO:0000313" key="4">
    <source>
        <dbReference type="Proteomes" id="UP000694844"/>
    </source>
</evidence>
<dbReference type="Proteomes" id="UP000694844">
    <property type="component" value="Chromosome 10"/>
</dbReference>
<dbReference type="PROSITE" id="PS50119">
    <property type="entry name" value="ZF_BBOX"/>
    <property type="match status" value="2"/>
</dbReference>
<keyword evidence="4" id="KW-1185">Reference proteome</keyword>
<dbReference type="AlphaFoldDB" id="A0A8B8C896"/>
<dbReference type="PANTHER" id="PTHR25462:SF296">
    <property type="entry name" value="MEIOTIC P26, ISOFORM F"/>
    <property type="match status" value="1"/>
</dbReference>
<gene>
    <name evidence="5" type="primary">LOC111117069</name>
</gene>
<name>A0A8B8C896_CRAVI</name>
<dbReference type="InterPro" id="IPR000315">
    <property type="entry name" value="Znf_B-box"/>
</dbReference>
<dbReference type="OrthoDB" id="6048578at2759"/>
<feature type="coiled-coil region" evidence="2">
    <location>
        <begin position="134"/>
        <end position="161"/>
    </location>
</feature>
<dbReference type="KEGG" id="cvn:111117069"/>
<evidence type="ECO:0000259" key="3">
    <source>
        <dbReference type="PROSITE" id="PS50119"/>
    </source>
</evidence>
<feature type="domain" description="B box-type" evidence="3">
    <location>
        <begin position="9"/>
        <end position="55"/>
    </location>
</feature>
<organism evidence="4 5">
    <name type="scientific">Crassostrea virginica</name>
    <name type="common">Eastern oyster</name>
    <dbReference type="NCBI Taxonomy" id="6565"/>
    <lineage>
        <taxon>Eukaryota</taxon>
        <taxon>Metazoa</taxon>
        <taxon>Spiralia</taxon>
        <taxon>Lophotrochozoa</taxon>
        <taxon>Mollusca</taxon>
        <taxon>Bivalvia</taxon>
        <taxon>Autobranchia</taxon>
        <taxon>Pteriomorphia</taxon>
        <taxon>Ostreida</taxon>
        <taxon>Ostreoidea</taxon>
        <taxon>Ostreidae</taxon>
        <taxon>Crassostrea</taxon>
    </lineage>
</organism>
<keyword evidence="2" id="KW-0175">Coiled coil</keyword>
<protein>
    <submittedName>
        <fullName evidence="5">Tripartite motif-containing protein 45-like isoform X1</fullName>
    </submittedName>
</protein>
<keyword evidence="1" id="KW-0479">Metal-binding</keyword>
<proteinExistence type="predicted"/>
<dbReference type="Pfam" id="PF00643">
    <property type="entry name" value="zf-B_box"/>
    <property type="match status" value="1"/>
</dbReference>
<keyword evidence="1" id="KW-0863">Zinc-finger</keyword>
<evidence type="ECO:0000256" key="1">
    <source>
        <dbReference type="PROSITE-ProRule" id="PRU00024"/>
    </source>
</evidence>
<dbReference type="GO" id="GO:0008270">
    <property type="term" value="F:zinc ion binding"/>
    <property type="evidence" value="ECO:0007669"/>
    <property type="project" value="UniProtKB-KW"/>
</dbReference>
<dbReference type="Gene3D" id="3.30.160.60">
    <property type="entry name" value="Classic Zinc Finger"/>
    <property type="match status" value="1"/>
</dbReference>
<reference evidence="5" key="1">
    <citation type="submission" date="2025-08" db="UniProtKB">
        <authorList>
            <consortium name="RefSeq"/>
        </authorList>
    </citation>
    <scope>IDENTIFICATION</scope>
    <source>
        <tissue evidence="5">Whole sample</tissue>
    </source>
</reference>
<keyword evidence="1" id="KW-0862">Zinc</keyword>
<dbReference type="SUPFAM" id="SSF57845">
    <property type="entry name" value="B-box zinc-binding domain"/>
    <property type="match status" value="1"/>
</dbReference>
<dbReference type="InterPro" id="IPR047153">
    <property type="entry name" value="TRIM45/56/19-like"/>
</dbReference>
<sequence>MAEASTPAQHYIECDDCERNSAQFVCKTCSGYLCEECKIHHESRKLTRHHEITQLKTEKEELLGLLHCSEHKTKKLECFCDPCKKPVCTDCIVLTHNGHNIKTLLTAYEEIRDSLQRTLEVIECTFLPKYCELLRSEDQKDLELRNQANEIEKEIKTYTQNVVGRVMEISKHAIEKLRMEEEYGRQELQKSKIELSERMNILQQTREMLSATLEAKPDISYFNSIDVSFLREIKALPIQTFYQFDKFKPGQIVQMIKDNFGIFPKLRSSNTLCDRSERRSRERNHQLILNRCLLRQHDRCDGTIFGLCPELSQRRDAQIGTNRWKKKNIC</sequence>
<evidence type="ECO:0000256" key="2">
    <source>
        <dbReference type="SAM" id="Coils"/>
    </source>
</evidence>
<dbReference type="SMART" id="SM00336">
    <property type="entry name" value="BBOX"/>
    <property type="match status" value="2"/>
</dbReference>